<dbReference type="RefSeq" id="WP_094551163.1">
    <property type="nucleotide sequence ID" value="NZ_MQWB01000001.1"/>
</dbReference>
<dbReference type="Pfam" id="PF00793">
    <property type="entry name" value="DAHP_synth_1"/>
    <property type="match status" value="1"/>
</dbReference>
<dbReference type="InterPro" id="IPR006218">
    <property type="entry name" value="DAHP1/KDSA"/>
</dbReference>
<dbReference type="NCBIfam" id="TIGR01361">
    <property type="entry name" value="DAHP_synth_Bsub"/>
    <property type="match status" value="1"/>
</dbReference>
<dbReference type="PANTHER" id="PTHR43018:SF2">
    <property type="entry name" value="PHOSPHO-2-DEHYDRO-3-DEOXYHEPTONATE ALDOLASE"/>
    <property type="match status" value="1"/>
</dbReference>
<dbReference type="Pfam" id="PF18152">
    <property type="entry name" value="DAHP_snth_FXD"/>
    <property type="match status" value="1"/>
</dbReference>
<gene>
    <name evidence="4" type="ORF">BSZ36_04550</name>
</gene>
<dbReference type="OrthoDB" id="9780456at2"/>
<dbReference type="InterPro" id="IPR052899">
    <property type="entry name" value="Class-I_DAHP_synthase"/>
</dbReference>
<protein>
    <submittedName>
        <fullName evidence="4">3-deoxy-7-phosphoheptulonate synthase</fullName>
    </submittedName>
</protein>
<keyword evidence="5" id="KW-1185">Reference proteome</keyword>
<proteinExistence type="predicted"/>
<evidence type="ECO:0000259" key="2">
    <source>
        <dbReference type="Pfam" id="PF00793"/>
    </source>
</evidence>
<dbReference type="InParanoid" id="A0A259U3S1"/>
<evidence type="ECO:0000313" key="5">
    <source>
        <dbReference type="Proteomes" id="UP000216446"/>
    </source>
</evidence>
<dbReference type="GO" id="GO:0009073">
    <property type="term" value="P:aromatic amino acid family biosynthetic process"/>
    <property type="evidence" value="ECO:0007669"/>
    <property type="project" value="InterPro"/>
</dbReference>
<dbReference type="GO" id="GO:0016740">
    <property type="term" value="F:transferase activity"/>
    <property type="evidence" value="ECO:0007669"/>
    <property type="project" value="UniProtKB-KW"/>
</dbReference>
<sequence length="345" mass="37306">MVVVMNPGAPEAQIEAVVARLDGYGFGVHRSTGAEHTVLGAIGARPDFDVRHIKVLDGVKDVFRISSPYKLASRDWHPERSTVDVDGVIVGGDEVIVMAGPCSVESEEQIEASAASVARAGARILRGGAYKPRSSPYAFQGLGVEGLRIMREAADRHGLKVVTEVMRPKQIDSVAKYAHIFQIGARNMQNFPLLQEVGKTGMPVLLKRGMSATIEEWLQSAEYILAEDNPNVILCERGIRTYETATRNTLDLSAIPVVKKKSHLPIIADPSHGVGLRDKVMPMARASVAAGADGLMIETHPNPPEALSDGPQSLYFDQFDDLMDQVRRVALAIDRTIAPADLVAA</sequence>
<dbReference type="FunCoup" id="A0A259U3S1">
    <property type="interactions" value="370"/>
</dbReference>
<dbReference type="Proteomes" id="UP000216446">
    <property type="component" value="Unassembled WGS sequence"/>
</dbReference>
<dbReference type="Gene3D" id="3.20.20.70">
    <property type="entry name" value="Aldolase class I"/>
    <property type="match status" value="1"/>
</dbReference>
<keyword evidence="1" id="KW-0808">Transferase</keyword>
<dbReference type="InterPro" id="IPR041071">
    <property type="entry name" value="DAHP_snth_FXD"/>
</dbReference>
<dbReference type="Gene3D" id="3.30.70.1140">
    <property type="entry name" value="Phospho-2-dehydro-3-deoxyheptonate aldolase, domain 1"/>
    <property type="match status" value="1"/>
</dbReference>
<dbReference type="NCBIfam" id="NF009239">
    <property type="entry name" value="PRK12595.1"/>
    <property type="match status" value="1"/>
</dbReference>
<comment type="caution">
    <text evidence="4">The sequence shown here is derived from an EMBL/GenBank/DDBJ whole genome shotgun (WGS) entry which is preliminary data.</text>
</comment>
<dbReference type="AlphaFoldDB" id="A0A259U3S1"/>
<reference evidence="4 5" key="1">
    <citation type="submission" date="2016-11" db="EMBL/GenBank/DDBJ databases">
        <title>Study of marine rhodopsin-containing bacteria.</title>
        <authorList>
            <person name="Yoshizawa S."/>
            <person name="Kumagai Y."/>
            <person name="Kogure K."/>
        </authorList>
    </citation>
    <scope>NUCLEOTIDE SEQUENCE [LARGE SCALE GENOMIC DNA]</scope>
    <source>
        <strain evidence="4 5">SG-29</strain>
    </source>
</reference>
<evidence type="ECO:0000259" key="3">
    <source>
        <dbReference type="Pfam" id="PF18152"/>
    </source>
</evidence>
<dbReference type="SUPFAM" id="SSF51569">
    <property type="entry name" value="Aldolase"/>
    <property type="match status" value="1"/>
</dbReference>
<dbReference type="InterPro" id="IPR006268">
    <property type="entry name" value="DAHP_syn_2"/>
</dbReference>
<dbReference type="PANTHER" id="PTHR43018">
    <property type="entry name" value="PHOSPHO-2-DEHYDRO-3-DEOXYHEPTONATE ALDOLASE"/>
    <property type="match status" value="1"/>
</dbReference>
<organism evidence="4 5">
    <name type="scientific">Rubricoccus marinus</name>
    <dbReference type="NCBI Taxonomy" id="716817"/>
    <lineage>
        <taxon>Bacteria</taxon>
        <taxon>Pseudomonadati</taxon>
        <taxon>Rhodothermota</taxon>
        <taxon>Rhodothermia</taxon>
        <taxon>Rhodothermales</taxon>
        <taxon>Rubricoccaceae</taxon>
        <taxon>Rubricoccus</taxon>
    </lineage>
</organism>
<evidence type="ECO:0000256" key="1">
    <source>
        <dbReference type="ARBA" id="ARBA00022679"/>
    </source>
</evidence>
<dbReference type="NCBIfam" id="NF006421">
    <property type="entry name" value="PRK08673.1"/>
    <property type="match status" value="1"/>
</dbReference>
<dbReference type="InterPro" id="IPR013785">
    <property type="entry name" value="Aldolase_TIM"/>
</dbReference>
<dbReference type="EMBL" id="MQWB01000001">
    <property type="protein sequence ID" value="OZC04590.1"/>
    <property type="molecule type" value="Genomic_DNA"/>
</dbReference>
<dbReference type="GO" id="GO:0016832">
    <property type="term" value="F:aldehyde-lyase activity"/>
    <property type="evidence" value="ECO:0007669"/>
    <property type="project" value="InterPro"/>
</dbReference>
<evidence type="ECO:0000313" key="4">
    <source>
        <dbReference type="EMBL" id="OZC04590.1"/>
    </source>
</evidence>
<feature type="domain" description="DAHP synthase ferredoxin-like" evidence="3">
    <location>
        <begin position="1"/>
        <end position="66"/>
    </location>
</feature>
<accession>A0A259U3S1</accession>
<name>A0A259U3S1_9BACT</name>
<feature type="domain" description="DAHP synthetase I/KDSA" evidence="2">
    <location>
        <begin position="87"/>
        <end position="325"/>
    </location>
</feature>